<dbReference type="Proteomes" id="UP001279734">
    <property type="component" value="Unassembled WGS sequence"/>
</dbReference>
<keyword evidence="2" id="KW-1185">Reference proteome</keyword>
<protein>
    <submittedName>
        <fullName evidence="1">Uncharacterized protein</fullName>
    </submittedName>
</protein>
<dbReference type="EMBL" id="BSYO01000001">
    <property type="protein sequence ID" value="GMG99425.1"/>
    <property type="molecule type" value="Genomic_DNA"/>
</dbReference>
<name>A0AAD3P438_NEPGR</name>
<accession>A0AAD3P438</accession>
<evidence type="ECO:0000313" key="1">
    <source>
        <dbReference type="EMBL" id="GMG99425.1"/>
    </source>
</evidence>
<proteinExistence type="predicted"/>
<reference evidence="1" key="1">
    <citation type="submission" date="2023-05" db="EMBL/GenBank/DDBJ databases">
        <title>Nepenthes gracilis genome sequencing.</title>
        <authorList>
            <person name="Fukushima K."/>
        </authorList>
    </citation>
    <scope>NUCLEOTIDE SEQUENCE</scope>
    <source>
        <strain evidence="1">SING2019-196</strain>
    </source>
</reference>
<gene>
    <name evidence="1" type="ORF">Nepgr_001265</name>
</gene>
<dbReference type="AlphaFoldDB" id="A0AAD3P438"/>
<organism evidence="1 2">
    <name type="scientific">Nepenthes gracilis</name>
    <name type="common">Slender pitcher plant</name>
    <dbReference type="NCBI Taxonomy" id="150966"/>
    <lineage>
        <taxon>Eukaryota</taxon>
        <taxon>Viridiplantae</taxon>
        <taxon>Streptophyta</taxon>
        <taxon>Embryophyta</taxon>
        <taxon>Tracheophyta</taxon>
        <taxon>Spermatophyta</taxon>
        <taxon>Magnoliopsida</taxon>
        <taxon>eudicotyledons</taxon>
        <taxon>Gunneridae</taxon>
        <taxon>Pentapetalae</taxon>
        <taxon>Caryophyllales</taxon>
        <taxon>Nepenthaceae</taxon>
        <taxon>Nepenthes</taxon>
    </lineage>
</organism>
<comment type="caution">
    <text evidence="1">The sequence shown here is derived from an EMBL/GenBank/DDBJ whole genome shotgun (WGS) entry which is preliminary data.</text>
</comment>
<sequence>MLDSKGRKECVRLIGKSSLKEVPKSLSLWDVRVLIRLTPLDSWAPKRPLLGSLRAHFVMDRRSRRIRAVPARGRALLSTPDFPRAGIGWPSEAAWRGGVRRAPTLIRLAFSPFFAVPATHLMAAVPCASFPLWACAFHPLGSTAFVGLISSRAATPPWAQAVSWAGTWDQH</sequence>
<evidence type="ECO:0000313" key="2">
    <source>
        <dbReference type="Proteomes" id="UP001279734"/>
    </source>
</evidence>